<keyword evidence="3" id="KW-0285">Flavoprotein</keyword>
<dbReference type="InterPro" id="IPR050097">
    <property type="entry name" value="Ferredoxin-NADP_redctase_2"/>
</dbReference>
<keyword evidence="4 9" id="KW-0274">FAD</keyword>
<gene>
    <name evidence="13" type="ORF">F8A88_15275</name>
</gene>
<dbReference type="InterPro" id="IPR023753">
    <property type="entry name" value="FAD/NAD-binding_dom"/>
</dbReference>
<evidence type="ECO:0000256" key="7">
    <source>
        <dbReference type="ARBA" id="ARBA00023157"/>
    </source>
</evidence>
<evidence type="ECO:0000313" key="13">
    <source>
        <dbReference type="EMBL" id="KAB1438818.1"/>
    </source>
</evidence>
<keyword evidence="6 9" id="KW-0520">NAD</keyword>
<keyword evidence="8 10" id="KW-0676">Redox-active center</keyword>
<feature type="binding site" evidence="9">
    <location>
        <begin position="251"/>
        <end position="266"/>
    </location>
    <ligand>
        <name>FAD</name>
        <dbReference type="ChEBI" id="CHEBI:57692"/>
    </ligand>
</feature>
<reference evidence="13 14" key="1">
    <citation type="journal article" date="2017" name="Int. J. Syst. Evol. Microbiol.">
        <title>Desulfovibrio senegalensis sp. nov., a mesophilic sulfate reducer isolated from marine sediment.</title>
        <authorList>
            <person name="Thioye A."/>
            <person name="Gam Z.B.A."/>
            <person name="Mbengue M."/>
            <person name="Cayol J.L."/>
            <person name="Joseph-Bartoli M."/>
            <person name="Toure-Kane C."/>
            <person name="Labat M."/>
        </authorList>
    </citation>
    <scope>NUCLEOTIDE SEQUENCE [LARGE SCALE GENOMIC DNA]</scope>
    <source>
        <strain evidence="13 14">DSM 101509</strain>
    </source>
</reference>
<evidence type="ECO:0000313" key="14">
    <source>
        <dbReference type="Proteomes" id="UP000438699"/>
    </source>
</evidence>
<feature type="domain" description="Thioredoxin-like fold" evidence="12">
    <location>
        <begin position="146"/>
        <end position="219"/>
    </location>
</feature>
<dbReference type="GO" id="GO:0000302">
    <property type="term" value="P:response to reactive oxygen species"/>
    <property type="evidence" value="ECO:0007669"/>
    <property type="project" value="InterPro"/>
</dbReference>
<dbReference type="RefSeq" id="WP_151152052.1">
    <property type="nucleotide sequence ID" value="NZ_WAIE01000010.1"/>
</dbReference>
<evidence type="ECO:0000256" key="3">
    <source>
        <dbReference type="ARBA" id="ARBA00022630"/>
    </source>
</evidence>
<dbReference type="InterPro" id="IPR036249">
    <property type="entry name" value="Thioredoxin-like_sf"/>
</dbReference>
<dbReference type="GO" id="GO:0050660">
    <property type="term" value="F:flavin adenine dinucleotide binding"/>
    <property type="evidence" value="ECO:0007669"/>
    <property type="project" value="InterPro"/>
</dbReference>
<dbReference type="InterPro" id="IPR012081">
    <property type="entry name" value="Alkyl_hydroperoxide_Rdtase_suF"/>
</dbReference>
<feature type="binding site" evidence="9">
    <location>
        <begin position="389"/>
        <end position="403"/>
    </location>
    <ligand>
        <name>NAD(+)</name>
        <dbReference type="ChEBI" id="CHEBI:57540"/>
    </ligand>
</feature>
<dbReference type="GO" id="GO:0016668">
    <property type="term" value="F:oxidoreductase activity, acting on a sulfur group of donors, NAD(P) as acceptor"/>
    <property type="evidence" value="ECO:0007669"/>
    <property type="project" value="UniProtKB-ARBA"/>
</dbReference>
<dbReference type="InterPro" id="IPR008255">
    <property type="entry name" value="Pyr_nucl-diS_OxRdtase_2_AS"/>
</dbReference>
<dbReference type="Proteomes" id="UP000438699">
    <property type="component" value="Unassembled WGS sequence"/>
</dbReference>
<organism evidence="13 14">
    <name type="scientific">Pseudodesulfovibrio senegalensis</name>
    <dbReference type="NCBI Taxonomy" id="1721087"/>
    <lineage>
        <taxon>Bacteria</taxon>
        <taxon>Pseudomonadati</taxon>
        <taxon>Thermodesulfobacteriota</taxon>
        <taxon>Desulfovibrionia</taxon>
        <taxon>Desulfovibrionales</taxon>
        <taxon>Desulfovibrionaceae</taxon>
    </lineage>
</organism>
<evidence type="ECO:0000256" key="9">
    <source>
        <dbReference type="PIRSR" id="PIRSR000238-1"/>
    </source>
</evidence>
<dbReference type="EMBL" id="WAIE01000010">
    <property type="protein sequence ID" value="KAB1438818.1"/>
    <property type="molecule type" value="Genomic_DNA"/>
</dbReference>
<proteinExistence type="inferred from homology"/>
<dbReference type="OrthoDB" id="9806179at2"/>
<evidence type="ECO:0000256" key="1">
    <source>
        <dbReference type="ARBA" id="ARBA00009333"/>
    </source>
</evidence>
<evidence type="ECO:0000256" key="2">
    <source>
        <dbReference type="ARBA" id="ARBA00011738"/>
    </source>
</evidence>
<sequence>MTAPDHTSSENREWFIPEESRQQLAEHFGKLTNNVEILVFTEDGENEPFNEFAHKFVGDIGRLSDKVTARFLSMDSDEARQAKVDLSPTILIAPDRYDIRFRGAPMGEEGRSFVTAVVLAGMGESGLSKQSKQLLAELDENREAIVFVNPSCPYCPGQVINAIKCAVELPGTVSAHCVETTENQELAMQHDVGSVPHTIINDSHEILGYMPEERFVVELATLQDAEELAGELGREQGDHQHDAADAAVEVDLVVVGAGPAGLTAGIYAERAGLRTVVLEKSVVGGQVTLTPVVENYPGFTTVPGKQLMDIMSEHAREYVTIMEGEQVDEIKIGRNIEVFTNRGTYVARGLILATGGSYRSLGVPGEDKYYGKGVNYCATCDGYLFKGKKVAIVGGGNTALTDALHLKNLGVDVTIIHRRDEFRAQQHLRDSVEQEDVHVLWNTVVDEIRGDGKHVTTLALRNVGDDSETELPVDGVFVAIGQDVNTELAKMIGLTLTDKGFVQADASMRTNIPRIYAAGDIVGGVQQIVTAIGEGSVAAMSAFEDMSHPYWK</sequence>
<dbReference type="PRINTS" id="PR00469">
    <property type="entry name" value="PNDRDTASEII"/>
</dbReference>
<accession>A0A6N6N0F3</accession>
<keyword evidence="14" id="KW-1185">Reference proteome</keyword>
<feature type="domain" description="FAD/NAD(P)-binding" evidence="11">
    <location>
        <begin position="251"/>
        <end position="535"/>
    </location>
</feature>
<comment type="caution">
    <text evidence="13">The sequence shown here is derived from an EMBL/GenBank/DDBJ whole genome shotgun (WGS) entry which is preliminary data.</text>
</comment>
<dbReference type="Pfam" id="PF07992">
    <property type="entry name" value="Pyr_redox_2"/>
    <property type="match status" value="1"/>
</dbReference>
<protein>
    <submittedName>
        <fullName evidence="13">NAD(P)-binding protein</fullName>
    </submittedName>
</protein>
<comment type="cofactor">
    <cofactor evidence="9">
        <name>FAD</name>
        <dbReference type="ChEBI" id="CHEBI:57692"/>
    </cofactor>
    <text evidence="9">Binds 1 FAD per subunit.</text>
</comment>
<comment type="subunit">
    <text evidence="2">Homodimer.</text>
</comment>
<dbReference type="AlphaFoldDB" id="A0A6N6N0F3"/>
<dbReference type="GO" id="GO:0051287">
    <property type="term" value="F:NAD binding"/>
    <property type="evidence" value="ECO:0007669"/>
    <property type="project" value="InterPro"/>
</dbReference>
<dbReference type="Gene3D" id="3.50.50.60">
    <property type="entry name" value="FAD/NAD(P)-binding domain"/>
    <property type="match status" value="2"/>
</dbReference>
<dbReference type="PIRSF" id="PIRSF000238">
    <property type="entry name" value="AhpF"/>
    <property type="match status" value="1"/>
</dbReference>
<dbReference type="CDD" id="cd02973">
    <property type="entry name" value="TRX_GRX_like"/>
    <property type="match status" value="1"/>
</dbReference>
<evidence type="ECO:0000259" key="12">
    <source>
        <dbReference type="Pfam" id="PF13192"/>
    </source>
</evidence>
<dbReference type="GO" id="GO:0102039">
    <property type="term" value="F:NADH-dependent peroxiredoxin activity"/>
    <property type="evidence" value="ECO:0007669"/>
    <property type="project" value="InterPro"/>
</dbReference>
<dbReference type="PROSITE" id="PS00573">
    <property type="entry name" value="PYRIDINE_REDOX_2"/>
    <property type="match status" value="1"/>
</dbReference>
<evidence type="ECO:0000256" key="5">
    <source>
        <dbReference type="ARBA" id="ARBA00023002"/>
    </source>
</evidence>
<dbReference type="Gene3D" id="3.40.30.80">
    <property type="match status" value="1"/>
</dbReference>
<feature type="binding site" evidence="9">
    <location>
        <begin position="510"/>
        <end position="520"/>
    </location>
    <ligand>
        <name>FAD</name>
        <dbReference type="ChEBI" id="CHEBI:57692"/>
    </ligand>
</feature>
<dbReference type="InterPro" id="IPR036188">
    <property type="entry name" value="FAD/NAD-bd_sf"/>
</dbReference>
<evidence type="ECO:0000256" key="4">
    <source>
        <dbReference type="ARBA" id="ARBA00022827"/>
    </source>
</evidence>
<dbReference type="Pfam" id="PF13192">
    <property type="entry name" value="Thioredoxin_3"/>
    <property type="match status" value="1"/>
</dbReference>
<dbReference type="PRINTS" id="PR00368">
    <property type="entry name" value="FADPNR"/>
</dbReference>
<comment type="similarity">
    <text evidence="1">Belongs to the class-II pyridine nucleotide-disulfide oxidoreductase family.</text>
</comment>
<name>A0A6N6N0F3_9BACT</name>
<evidence type="ECO:0000256" key="10">
    <source>
        <dbReference type="PIRSR" id="PIRSR000238-2"/>
    </source>
</evidence>
<evidence type="ECO:0000259" key="11">
    <source>
        <dbReference type="Pfam" id="PF07992"/>
    </source>
</evidence>
<dbReference type="PANTHER" id="PTHR48105">
    <property type="entry name" value="THIOREDOXIN REDUCTASE 1-RELATED-RELATED"/>
    <property type="match status" value="1"/>
</dbReference>
<keyword evidence="5" id="KW-0560">Oxidoreductase</keyword>
<dbReference type="InterPro" id="IPR012336">
    <property type="entry name" value="Thioredoxin-like_fold"/>
</dbReference>
<dbReference type="SUPFAM" id="SSF52833">
    <property type="entry name" value="Thioredoxin-like"/>
    <property type="match status" value="2"/>
</dbReference>
<evidence type="ECO:0000256" key="8">
    <source>
        <dbReference type="ARBA" id="ARBA00023284"/>
    </source>
</evidence>
<keyword evidence="9" id="KW-0521">NADP</keyword>
<evidence type="ECO:0000256" key="6">
    <source>
        <dbReference type="ARBA" id="ARBA00023027"/>
    </source>
</evidence>
<keyword evidence="7 10" id="KW-1015">Disulfide bond</keyword>
<feature type="disulfide bond" description="Redox-active" evidence="10">
    <location>
        <begin position="377"/>
        <end position="380"/>
    </location>
</feature>
<dbReference type="SUPFAM" id="SSF51905">
    <property type="entry name" value="FAD/NAD(P)-binding domain"/>
    <property type="match status" value="1"/>
</dbReference>